<evidence type="ECO:0000313" key="2">
    <source>
        <dbReference type="Proteomes" id="UP001516400"/>
    </source>
</evidence>
<proteinExistence type="predicted"/>
<dbReference type="AlphaFoldDB" id="A0ABD2PC84"/>
<organism evidence="1 2">
    <name type="scientific">Cryptolaemus montrouzieri</name>
    <dbReference type="NCBI Taxonomy" id="559131"/>
    <lineage>
        <taxon>Eukaryota</taxon>
        <taxon>Metazoa</taxon>
        <taxon>Ecdysozoa</taxon>
        <taxon>Arthropoda</taxon>
        <taxon>Hexapoda</taxon>
        <taxon>Insecta</taxon>
        <taxon>Pterygota</taxon>
        <taxon>Neoptera</taxon>
        <taxon>Endopterygota</taxon>
        <taxon>Coleoptera</taxon>
        <taxon>Polyphaga</taxon>
        <taxon>Cucujiformia</taxon>
        <taxon>Coccinelloidea</taxon>
        <taxon>Coccinellidae</taxon>
        <taxon>Scymninae</taxon>
        <taxon>Scymnini</taxon>
        <taxon>Cryptolaemus</taxon>
    </lineage>
</organism>
<gene>
    <name evidence="1" type="ORF">HHI36_003025</name>
</gene>
<dbReference type="Proteomes" id="UP001516400">
    <property type="component" value="Unassembled WGS sequence"/>
</dbReference>
<protein>
    <submittedName>
        <fullName evidence="1">Uncharacterized protein</fullName>
    </submittedName>
</protein>
<accession>A0ABD2PC84</accession>
<sequence length="121" mass="14328">MLKQNRVSISYGKGAWDGLAESVKRQAYRESLKRDNYKHIINGISLFQWAENSAENVHFGFCSQQEHDPHEQQYRSRYKQSVTIKNTRQYHHYKAVDNTSLECKLPSKDIKVIKNRELKKE</sequence>
<comment type="caution">
    <text evidence="1">The sequence shown here is derived from an EMBL/GenBank/DDBJ whole genome shotgun (WGS) entry which is preliminary data.</text>
</comment>
<name>A0ABD2PC84_9CUCU</name>
<keyword evidence="2" id="KW-1185">Reference proteome</keyword>
<evidence type="ECO:0000313" key="1">
    <source>
        <dbReference type="EMBL" id="KAL3288586.1"/>
    </source>
</evidence>
<reference evidence="1 2" key="1">
    <citation type="journal article" date="2021" name="BMC Biol.">
        <title>Horizontally acquired antibacterial genes associated with adaptive radiation of ladybird beetles.</title>
        <authorList>
            <person name="Li H.S."/>
            <person name="Tang X.F."/>
            <person name="Huang Y.H."/>
            <person name="Xu Z.Y."/>
            <person name="Chen M.L."/>
            <person name="Du X.Y."/>
            <person name="Qiu B.Y."/>
            <person name="Chen P.T."/>
            <person name="Zhang W."/>
            <person name="Slipinski A."/>
            <person name="Escalona H.E."/>
            <person name="Waterhouse R.M."/>
            <person name="Zwick A."/>
            <person name="Pang H."/>
        </authorList>
    </citation>
    <scope>NUCLEOTIDE SEQUENCE [LARGE SCALE GENOMIC DNA]</scope>
    <source>
        <strain evidence="1">SYSU2018</strain>
    </source>
</reference>
<dbReference type="EMBL" id="JABFTP020000185">
    <property type="protein sequence ID" value="KAL3288586.1"/>
    <property type="molecule type" value="Genomic_DNA"/>
</dbReference>